<dbReference type="GO" id="GO:0003887">
    <property type="term" value="F:DNA-directed DNA polymerase activity"/>
    <property type="evidence" value="ECO:0007669"/>
    <property type="project" value="UniProtKB-KW"/>
</dbReference>
<dbReference type="PATRIC" id="fig|135826.4.peg.217"/>
<evidence type="ECO:0000256" key="8">
    <source>
        <dbReference type="ARBA" id="ARBA00022932"/>
    </source>
</evidence>
<keyword evidence="8" id="KW-0239">DNA-directed DNA polymerase</keyword>
<dbReference type="GO" id="GO:0006260">
    <property type="term" value="P:DNA replication"/>
    <property type="evidence" value="ECO:0007669"/>
    <property type="project" value="UniProtKB-KW"/>
</dbReference>
<evidence type="ECO:0000256" key="1">
    <source>
        <dbReference type="ARBA" id="ARBA00004496"/>
    </source>
</evidence>
<dbReference type="InterPro" id="IPR016195">
    <property type="entry name" value="Pol/histidinol_Pase-like"/>
</dbReference>
<dbReference type="CDD" id="cd04485">
    <property type="entry name" value="DnaE_OBF"/>
    <property type="match status" value="1"/>
</dbReference>
<comment type="similarity">
    <text evidence="2">Belongs to the DNA polymerase type-C family. DnaE subfamily.</text>
</comment>
<evidence type="ECO:0000256" key="3">
    <source>
        <dbReference type="ARBA" id="ARBA00012417"/>
    </source>
</evidence>
<dbReference type="InterPro" id="IPR012340">
    <property type="entry name" value="NA-bd_OB-fold"/>
</dbReference>
<dbReference type="OrthoDB" id="9803237at2"/>
<dbReference type="EC" id="2.7.7.7" evidence="3"/>
<evidence type="ECO:0000256" key="4">
    <source>
        <dbReference type="ARBA" id="ARBA00019114"/>
    </source>
</evidence>
<dbReference type="InterPro" id="IPR041931">
    <property type="entry name" value="DNA_pol3_alpha_thumb_dom"/>
</dbReference>
<dbReference type="PANTHER" id="PTHR32294:SF0">
    <property type="entry name" value="DNA POLYMERASE III SUBUNIT ALPHA"/>
    <property type="match status" value="1"/>
</dbReference>
<comment type="function">
    <text evidence="9">DNA polymerase III is a complex, multichain enzyme responsible for most of the replicative synthesis in bacteria. This DNA polymerase also exhibits 3' to 5' exonuclease activity. The alpha chain is the DNA polymerase.</text>
</comment>
<dbReference type="InterPro" id="IPR011708">
    <property type="entry name" value="DNA_pol3_alpha_NTPase_dom"/>
</dbReference>
<dbReference type="Gene3D" id="3.20.20.140">
    <property type="entry name" value="Metal-dependent hydrolases"/>
    <property type="match status" value="1"/>
</dbReference>
<dbReference type="GO" id="GO:0003676">
    <property type="term" value="F:nucleic acid binding"/>
    <property type="evidence" value="ECO:0007669"/>
    <property type="project" value="InterPro"/>
</dbReference>
<evidence type="ECO:0000259" key="11">
    <source>
        <dbReference type="SMART" id="SM00481"/>
    </source>
</evidence>
<evidence type="ECO:0000313" key="12">
    <source>
        <dbReference type="EMBL" id="KIL53238.1"/>
    </source>
</evidence>
<dbReference type="PANTHER" id="PTHR32294">
    <property type="entry name" value="DNA POLYMERASE III SUBUNIT ALPHA"/>
    <property type="match status" value="1"/>
</dbReference>
<reference evidence="12 13" key="1">
    <citation type="submission" date="2015-01" db="EMBL/GenBank/DDBJ databases">
        <title>Genome sequence of Jeotgalibacillus alimentarius.</title>
        <authorList>
            <person name="Goh K.M."/>
            <person name="Chan K.-G."/>
            <person name="Yaakop A.S."/>
            <person name="Ee R."/>
            <person name="Gan H.M."/>
            <person name="Chan C.S."/>
        </authorList>
    </citation>
    <scope>NUCLEOTIDE SEQUENCE [LARGE SCALE GENOMIC DNA]</scope>
    <source>
        <strain evidence="12 13">YKJ-13</strain>
    </source>
</reference>
<dbReference type="InterPro" id="IPR040982">
    <property type="entry name" value="DNA_pol3_finger"/>
</dbReference>
<name>A0A0C2WB04_9BACL</name>
<dbReference type="Proteomes" id="UP000031950">
    <property type="component" value="Unassembled WGS sequence"/>
</dbReference>
<keyword evidence="5 12" id="KW-0808">Transferase</keyword>
<comment type="caution">
    <text evidence="12">The sequence shown here is derived from an EMBL/GenBank/DDBJ whole genome shotgun (WGS) entry which is preliminary data.</text>
</comment>
<dbReference type="GO" id="GO:0008408">
    <property type="term" value="F:3'-5' exonuclease activity"/>
    <property type="evidence" value="ECO:0007669"/>
    <property type="project" value="InterPro"/>
</dbReference>
<dbReference type="RefSeq" id="WP_041120922.1">
    <property type="nucleotide sequence ID" value="NZ_JXRQ01000008.1"/>
</dbReference>
<dbReference type="SMART" id="SM00481">
    <property type="entry name" value="POLIIIAc"/>
    <property type="match status" value="1"/>
</dbReference>
<sequence length="1102" mass="123544">MAFTHLQVTSAYSLLSSTVSIPQLIRLAKREKLSALALTDHNTMYGAIPFYKACINEGIKPIIGLKADISGNDNQSFPLVLLAENNEGYKNLIKISSAISTTGKPLPEKWLKAYAAGLIVITPGDNGEIEQLLMQGQFEEASIRANNLKEILGENHFFIGLSVHNKREDQELNQELTRLSAETTIPLAATAEVRYSEADDKKAYEAMTALRDGLTLDEVQVKGDYHFQIPAAIEASLGDYPEALEHTYNIASRCQVEIDFNSSHLPVYPVPDDVTQKEVLAHLCEEGLKKRVSNPDERYMKRLRYELDVIDRMGFNDYFLIIWDVMKFAREQHILAGPGRGSAAGALTAYALFITHVDPIEHHLLFERFLNPERVTLPDIDLDFPDDRRDEVIQYTAEKYGMKKVAQIATFGSLSAKAVARDMARVYGMSTGEMEVISKSIPSLHGITLNEAYRQSQSLQRFVNQSERYQEWFAIAVKLEGLPRHTSVHAAGVIISDVPLADVVPLQKGSAYAHITQWPMGVLEEIGLLKMDYLGLRNLTILDRVIQAVRKTDARFSIDGIPQNDQAAFELLGRGWTSGIFQFEAEGVTKVLMTLKPTEFEDLVAVNALNRPGPMEFIPQYIKRKYGQEKVTYIHNDLKPVLASTYGIIIYQEQIMEIASRFAGFSLGQADVLRRAVSKKKKEDLDRERERFTAGAVKKGYSSQAANELYDLIVRFADYGFNRSHAVAYSKIGYQLAYLKAHYPVEFMASLMTTATGNEDKTAQYIKECRRLSIQVLPPDINRSMRYFKGEKDSIIYSFSAIKGISKAAAEELIQKRQDKPYRDFFDLCSRLDPKLVNRKLLEPLIFSGALDGFGQDRSVLLASIDIAVNHAGLTQGEGSLFEDLDIKPKHAKASPMPVDQKLSYEKEVLGIYLSSHPVSLYRSQLDLSGAVKIDETAPGSKGIIGAFINDVRVIRTKKGENMCFIALSDETGDMDGVVFPEPFRKFSAVIQKGVTAVLTGKIEERNGKNQFVIQQAVPADQYTRAEKTKTLFLRIPSSMDAQESMSLILKYCRQYEGTSPVVVYDESTGEKMKLQIRGVRLQEELVTRLIQLLGQKNVVEQ</sequence>
<evidence type="ECO:0000256" key="2">
    <source>
        <dbReference type="ARBA" id="ARBA00009496"/>
    </source>
</evidence>
<dbReference type="Gene3D" id="1.10.10.1600">
    <property type="entry name" value="Bacterial DNA polymerase III alpha subunit, thumb domain"/>
    <property type="match status" value="1"/>
</dbReference>
<keyword evidence="7" id="KW-0235">DNA replication</keyword>
<dbReference type="InterPro" id="IPR003141">
    <property type="entry name" value="Pol/His_phosphatase_N"/>
</dbReference>
<dbReference type="InterPro" id="IPR004365">
    <property type="entry name" value="NA-bd_OB_tRNA"/>
</dbReference>
<dbReference type="STRING" id="135826.KP77_02140"/>
<dbReference type="GO" id="GO:0005737">
    <property type="term" value="C:cytoplasm"/>
    <property type="evidence" value="ECO:0007669"/>
    <property type="project" value="UniProtKB-SubCell"/>
</dbReference>
<dbReference type="AlphaFoldDB" id="A0A0C2WB04"/>
<evidence type="ECO:0000256" key="6">
    <source>
        <dbReference type="ARBA" id="ARBA00022695"/>
    </source>
</evidence>
<dbReference type="Pfam" id="PF14579">
    <property type="entry name" value="HHH_6"/>
    <property type="match status" value="1"/>
</dbReference>
<evidence type="ECO:0000313" key="13">
    <source>
        <dbReference type="Proteomes" id="UP000031950"/>
    </source>
</evidence>
<proteinExistence type="inferred from homology"/>
<evidence type="ECO:0000256" key="5">
    <source>
        <dbReference type="ARBA" id="ARBA00022679"/>
    </source>
</evidence>
<keyword evidence="13" id="KW-1185">Reference proteome</keyword>
<dbReference type="InterPro" id="IPR004013">
    <property type="entry name" value="PHP_dom"/>
</dbReference>
<dbReference type="InterPro" id="IPR004805">
    <property type="entry name" value="DnaE2/DnaE/PolC"/>
</dbReference>
<comment type="subcellular location">
    <subcellularLocation>
        <location evidence="1">Cytoplasm</location>
    </subcellularLocation>
</comment>
<organism evidence="12 13">
    <name type="scientific">Jeotgalibacillus alimentarius</name>
    <dbReference type="NCBI Taxonomy" id="135826"/>
    <lineage>
        <taxon>Bacteria</taxon>
        <taxon>Bacillati</taxon>
        <taxon>Bacillota</taxon>
        <taxon>Bacilli</taxon>
        <taxon>Bacillales</taxon>
        <taxon>Caryophanaceae</taxon>
        <taxon>Jeotgalibacillus</taxon>
    </lineage>
</organism>
<gene>
    <name evidence="12" type="ORF">KP77_02140</name>
</gene>
<dbReference type="Pfam" id="PF01336">
    <property type="entry name" value="tRNA_anti-codon"/>
    <property type="match status" value="1"/>
</dbReference>
<feature type="domain" description="Polymerase/histidinol phosphatase N-terminal" evidence="11">
    <location>
        <begin position="4"/>
        <end position="71"/>
    </location>
</feature>
<dbReference type="InterPro" id="IPR029460">
    <property type="entry name" value="DNAPol_HHH"/>
</dbReference>
<dbReference type="Pfam" id="PF07733">
    <property type="entry name" value="DNA_pol3_alpha"/>
    <property type="match status" value="1"/>
</dbReference>
<evidence type="ECO:0000256" key="10">
    <source>
        <dbReference type="ARBA" id="ARBA00049244"/>
    </source>
</evidence>
<dbReference type="Pfam" id="PF17657">
    <property type="entry name" value="DNA_pol3_finger"/>
    <property type="match status" value="1"/>
</dbReference>
<dbReference type="NCBIfam" id="TIGR00594">
    <property type="entry name" value="polc"/>
    <property type="match status" value="1"/>
</dbReference>
<evidence type="ECO:0000256" key="9">
    <source>
        <dbReference type="ARBA" id="ARBA00025611"/>
    </source>
</evidence>
<dbReference type="SUPFAM" id="SSF89550">
    <property type="entry name" value="PHP domain-like"/>
    <property type="match status" value="1"/>
</dbReference>
<protein>
    <recommendedName>
        <fullName evidence="4">DNA polymerase III subunit alpha</fullName>
        <ecNumber evidence="3">2.7.7.7</ecNumber>
    </recommendedName>
</protein>
<dbReference type="NCBIfam" id="NF004226">
    <property type="entry name" value="PRK05673.1"/>
    <property type="match status" value="1"/>
</dbReference>
<dbReference type="Pfam" id="PF02811">
    <property type="entry name" value="PHP"/>
    <property type="match status" value="1"/>
</dbReference>
<dbReference type="Gene3D" id="1.10.150.870">
    <property type="match status" value="1"/>
</dbReference>
<dbReference type="Gene3D" id="2.40.50.140">
    <property type="entry name" value="Nucleic acid-binding proteins"/>
    <property type="match status" value="1"/>
</dbReference>
<comment type="catalytic activity">
    <reaction evidence="10">
        <text>DNA(n) + a 2'-deoxyribonucleoside 5'-triphosphate = DNA(n+1) + diphosphate</text>
        <dbReference type="Rhea" id="RHEA:22508"/>
        <dbReference type="Rhea" id="RHEA-COMP:17339"/>
        <dbReference type="Rhea" id="RHEA-COMP:17340"/>
        <dbReference type="ChEBI" id="CHEBI:33019"/>
        <dbReference type="ChEBI" id="CHEBI:61560"/>
        <dbReference type="ChEBI" id="CHEBI:173112"/>
        <dbReference type="EC" id="2.7.7.7"/>
    </reaction>
</comment>
<evidence type="ECO:0000256" key="7">
    <source>
        <dbReference type="ARBA" id="ARBA00022705"/>
    </source>
</evidence>
<accession>A0A0C2WB04</accession>
<keyword evidence="6 12" id="KW-0548">Nucleotidyltransferase</keyword>
<dbReference type="EMBL" id="JXRQ01000008">
    <property type="protein sequence ID" value="KIL53238.1"/>
    <property type="molecule type" value="Genomic_DNA"/>
</dbReference>